<dbReference type="AlphaFoldDB" id="A0A0M8ZYI4"/>
<protein>
    <submittedName>
        <fullName evidence="1">Uncharacterized protein</fullName>
    </submittedName>
</protein>
<name>A0A0M8ZYI4_9HYME</name>
<organism evidence="1 2">
    <name type="scientific">Melipona quadrifasciata</name>
    <dbReference type="NCBI Taxonomy" id="166423"/>
    <lineage>
        <taxon>Eukaryota</taxon>
        <taxon>Metazoa</taxon>
        <taxon>Ecdysozoa</taxon>
        <taxon>Arthropoda</taxon>
        <taxon>Hexapoda</taxon>
        <taxon>Insecta</taxon>
        <taxon>Pterygota</taxon>
        <taxon>Neoptera</taxon>
        <taxon>Endopterygota</taxon>
        <taxon>Hymenoptera</taxon>
        <taxon>Apocrita</taxon>
        <taxon>Aculeata</taxon>
        <taxon>Apoidea</taxon>
        <taxon>Anthophila</taxon>
        <taxon>Apidae</taxon>
        <taxon>Melipona</taxon>
    </lineage>
</organism>
<dbReference type="Proteomes" id="UP000053105">
    <property type="component" value="Unassembled WGS sequence"/>
</dbReference>
<reference evidence="1 2" key="1">
    <citation type="submission" date="2015-07" db="EMBL/GenBank/DDBJ databases">
        <title>The genome of Melipona quadrifasciata.</title>
        <authorList>
            <person name="Pan H."/>
            <person name="Kapheim K."/>
        </authorList>
    </citation>
    <scope>NUCLEOTIDE SEQUENCE [LARGE SCALE GENOMIC DNA]</scope>
    <source>
        <strain evidence="1">0111107301</strain>
        <tissue evidence="1">Whole body</tissue>
    </source>
</reference>
<evidence type="ECO:0000313" key="2">
    <source>
        <dbReference type="Proteomes" id="UP000053105"/>
    </source>
</evidence>
<sequence>MNLCQSTSAQVCWKTITFQLFRSNNHRAEVLISIETQVLRALFTAQSGHVKARRIKRRPAADASSGLLVG</sequence>
<keyword evidence="2" id="KW-1185">Reference proteome</keyword>
<accession>A0A0M8ZYI4</accession>
<dbReference type="EMBL" id="KQ435813">
    <property type="protein sequence ID" value="KOX72686.1"/>
    <property type="molecule type" value="Genomic_DNA"/>
</dbReference>
<proteinExistence type="predicted"/>
<evidence type="ECO:0000313" key="1">
    <source>
        <dbReference type="EMBL" id="KOX72686.1"/>
    </source>
</evidence>
<gene>
    <name evidence="1" type="ORF">WN51_01251</name>
</gene>